<reference evidence="2" key="1">
    <citation type="submission" date="2014-07" db="EMBL/GenBank/DDBJ databases">
        <authorList>
            <person name="Monot Marc"/>
        </authorList>
    </citation>
    <scope>NUCLEOTIDE SEQUENCE</scope>
    <source>
        <strain evidence="2">7032994</strain>
    </source>
</reference>
<dbReference type="EMBL" id="LK932315">
    <property type="protein sequence ID" value="CDS82807.1"/>
    <property type="molecule type" value="Genomic_DNA"/>
</dbReference>
<sequence>MEKSKKLLIDTGDTLNKLRENNSEKLEKYIELLKEYYKQENKKERE</sequence>
<accession>A0A068ZWI6</accession>
<evidence type="ECO:0000313" key="4">
    <source>
        <dbReference type="EMBL" id="VFD34139.1"/>
    </source>
</evidence>
<protein>
    <submittedName>
        <fullName evidence="2">Uncharacterized protein</fullName>
    </submittedName>
</protein>
<reference evidence="4 5" key="3">
    <citation type="submission" date="2019-02" db="EMBL/GenBank/DDBJ databases">
        <authorList>
            <consortium name="Pathogen Informatics"/>
        </authorList>
    </citation>
    <scope>NUCLEOTIDE SEQUENCE [LARGE SCALE GENOMIC DNA]</scope>
    <source>
        <strain evidence="4">Clo34</strain>
        <strain evidence="5">clo34</strain>
    </source>
</reference>
<organism evidence="2">
    <name type="scientific">Clostridioides difficile</name>
    <name type="common">Peptoclostridium difficile</name>
    <dbReference type="NCBI Taxonomy" id="1496"/>
    <lineage>
        <taxon>Bacteria</taxon>
        <taxon>Bacillati</taxon>
        <taxon>Bacillota</taxon>
        <taxon>Clostridia</taxon>
        <taxon>Peptostreptococcales</taxon>
        <taxon>Peptostreptococcaceae</taxon>
        <taxon>Clostridioides</taxon>
    </lineage>
</organism>
<name>A0A068ZWI6_CLODI</name>
<proteinExistence type="predicted"/>
<feature type="coiled-coil region" evidence="1">
    <location>
        <begin position="15"/>
        <end position="46"/>
    </location>
</feature>
<reference evidence="3" key="4">
    <citation type="submission" date="2021-06" db="EMBL/GenBank/DDBJ databases">
        <authorList>
            <consortium name="NCBI Pathogen Detection Project"/>
        </authorList>
    </citation>
    <scope>NUCLEOTIDE SEQUENCE</scope>
    <source>
        <strain evidence="3">Clostridioides</strain>
    </source>
</reference>
<evidence type="ECO:0000256" key="1">
    <source>
        <dbReference type="SAM" id="Coils"/>
    </source>
</evidence>
<evidence type="ECO:0000313" key="3">
    <source>
        <dbReference type="EMBL" id="HBH2621854.1"/>
    </source>
</evidence>
<evidence type="ECO:0000313" key="2">
    <source>
        <dbReference type="EMBL" id="CDS82807.1"/>
    </source>
</evidence>
<dbReference type="Proteomes" id="UP000411588">
    <property type="component" value="Unassembled WGS sequence"/>
</dbReference>
<evidence type="ECO:0000313" key="5">
    <source>
        <dbReference type="Proteomes" id="UP000411588"/>
    </source>
</evidence>
<dbReference type="EMBL" id="DAEQIJ010000028">
    <property type="protein sequence ID" value="HBH2621854.1"/>
    <property type="molecule type" value="Genomic_DNA"/>
</dbReference>
<reference evidence="3" key="2">
    <citation type="journal article" date="2018" name="Genome Biol.">
        <title>SKESA: strategic k-mer extension for scrupulous assemblies.</title>
        <authorList>
            <person name="Souvorov A."/>
            <person name="Agarwala R."/>
            <person name="Lipman D.J."/>
        </authorList>
    </citation>
    <scope>NUCLEOTIDE SEQUENCE</scope>
    <source>
        <strain evidence="3">Clostridioides</strain>
    </source>
</reference>
<dbReference type="RefSeq" id="WP_009894673.1">
    <property type="nucleotide sequence ID" value="NZ_AP025558.1"/>
</dbReference>
<dbReference type="GeneID" id="66355755"/>
<dbReference type="EMBL" id="CAADAN010000012">
    <property type="protein sequence ID" value="VFD34139.1"/>
    <property type="molecule type" value="Genomic_DNA"/>
</dbReference>
<dbReference type="Proteomes" id="UP000879542">
    <property type="component" value="Unassembled WGS sequence"/>
</dbReference>
<gene>
    <name evidence="2" type="ORF">BN1097_1100001</name>
    <name evidence="3" type="ORF">KRQ00_003667</name>
    <name evidence="4" type="ORF">SAMEA1402399_02941</name>
</gene>
<dbReference type="AlphaFoldDB" id="A0A068ZWI6"/>
<keyword evidence="1" id="KW-0175">Coiled coil</keyword>